<name>A0AAV9ZAP2_9AGAR</name>
<dbReference type="Proteomes" id="UP001362999">
    <property type="component" value="Unassembled WGS sequence"/>
</dbReference>
<proteinExistence type="predicted"/>
<keyword evidence="3" id="KW-1185">Reference proteome</keyword>
<sequence length="440" mass="48718">MSASFRVSTILRSREKLFRQRFHLLGACTRINPPYTPFRILIGRAMARPLVRHARLLLVVRGVFIALIALGVPAFAIYSIVVLPSLAQIYTRSISITGRAITGIQMNEDLPDPQEASIFLFFNDMQSDGRSNFTLPLDVNVNITSRLSQSPCFLRDTFEVPQVTSMSSPEFVTYPLVRFGCFWDWSSQHTVSISAQLPVGSVMQVALARGINFVNGSSDPLVVSHPSQYPSYLAPSAFVFPESKLVGGFRWTRKDRIARLKWGVSSAINSIYTADISGLQPYAAANDTGTGVTTLLLYQQSPYVTRILQETIDDTALSGISTFGGFWTFLNGAFALFFGAHVLYFMFAGRRPLSALGIAHIFQKGALVRRWHEDFPAIRTEGGLPGSNNAGIVAFIRDRLVDLGEDPRVSDEEVGYDVEAQKLKTETDEEEVTLVQSPVE</sequence>
<feature type="transmembrane region" description="Helical" evidence="1">
    <location>
        <begin position="56"/>
        <end position="81"/>
    </location>
</feature>
<gene>
    <name evidence="2" type="ORF">R3P38DRAFT_3476306</name>
</gene>
<dbReference type="AlphaFoldDB" id="A0AAV9ZAP2"/>
<protein>
    <submittedName>
        <fullName evidence="2">Uncharacterized protein</fullName>
    </submittedName>
</protein>
<comment type="caution">
    <text evidence="2">The sequence shown here is derived from an EMBL/GenBank/DDBJ whole genome shotgun (WGS) entry which is preliminary data.</text>
</comment>
<evidence type="ECO:0000313" key="2">
    <source>
        <dbReference type="EMBL" id="KAK6977154.1"/>
    </source>
</evidence>
<keyword evidence="1" id="KW-0812">Transmembrane</keyword>
<keyword evidence="1" id="KW-0472">Membrane</keyword>
<evidence type="ECO:0000256" key="1">
    <source>
        <dbReference type="SAM" id="Phobius"/>
    </source>
</evidence>
<organism evidence="2 3">
    <name type="scientific">Favolaschia claudopus</name>
    <dbReference type="NCBI Taxonomy" id="2862362"/>
    <lineage>
        <taxon>Eukaryota</taxon>
        <taxon>Fungi</taxon>
        <taxon>Dikarya</taxon>
        <taxon>Basidiomycota</taxon>
        <taxon>Agaricomycotina</taxon>
        <taxon>Agaricomycetes</taxon>
        <taxon>Agaricomycetidae</taxon>
        <taxon>Agaricales</taxon>
        <taxon>Marasmiineae</taxon>
        <taxon>Mycenaceae</taxon>
        <taxon>Favolaschia</taxon>
    </lineage>
</organism>
<accession>A0AAV9ZAP2</accession>
<feature type="transmembrane region" description="Helical" evidence="1">
    <location>
        <begin position="326"/>
        <end position="347"/>
    </location>
</feature>
<dbReference type="EMBL" id="JAWWNJ010000171">
    <property type="protein sequence ID" value="KAK6977154.1"/>
    <property type="molecule type" value="Genomic_DNA"/>
</dbReference>
<keyword evidence="1" id="KW-1133">Transmembrane helix</keyword>
<reference evidence="2 3" key="1">
    <citation type="journal article" date="2024" name="J Genomics">
        <title>Draft genome sequencing and assembly of Favolaschia claudopus CIRM-BRFM 2984 isolated from oak limbs.</title>
        <authorList>
            <person name="Navarro D."/>
            <person name="Drula E."/>
            <person name="Chaduli D."/>
            <person name="Cazenave R."/>
            <person name="Ahrendt S."/>
            <person name="Wang J."/>
            <person name="Lipzen A."/>
            <person name="Daum C."/>
            <person name="Barry K."/>
            <person name="Grigoriev I.V."/>
            <person name="Favel A."/>
            <person name="Rosso M.N."/>
            <person name="Martin F."/>
        </authorList>
    </citation>
    <scope>NUCLEOTIDE SEQUENCE [LARGE SCALE GENOMIC DNA]</scope>
    <source>
        <strain evidence="2 3">CIRM-BRFM 2984</strain>
    </source>
</reference>
<evidence type="ECO:0000313" key="3">
    <source>
        <dbReference type="Proteomes" id="UP001362999"/>
    </source>
</evidence>